<feature type="region of interest" description="Disordered" evidence="1">
    <location>
        <begin position="9"/>
        <end position="35"/>
    </location>
</feature>
<evidence type="ECO:0000313" key="2">
    <source>
        <dbReference type="EMBL" id="KAH9298027.1"/>
    </source>
</evidence>
<feature type="non-terminal residue" evidence="2">
    <location>
        <position position="73"/>
    </location>
</feature>
<proteinExistence type="predicted"/>
<dbReference type="Proteomes" id="UP000824469">
    <property type="component" value="Unassembled WGS sequence"/>
</dbReference>
<keyword evidence="3" id="KW-1185">Reference proteome</keyword>
<evidence type="ECO:0000256" key="1">
    <source>
        <dbReference type="SAM" id="MobiDB-lite"/>
    </source>
</evidence>
<organism evidence="2 3">
    <name type="scientific">Taxus chinensis</name>
    <name type="common">Chinese yew</name>
    <name type="synonym">Taxus wallichiana var. chinensis</name>
    <dbReference type="NCBI Taxonomy" id="29808"/>
    <lineage>
        <taxon>Eukaryota</taxon>
        <taxon>Viridiplantae</taxon>
        <taxon>Streptophyta</taxon>
        <taxon>Embryophyta</taxon>
        <taxon>Tracheophyta</taxon>
        <taxon>Spermatophyta</taxon>
        <taxon>Pinopsida</taxon>
        <taxon>Pinidae</taxon>
        <taxon>Conifers II</taxon>
        <taxon>Cupressales</taxon>
        <taxon>Taxaceae</taxon>
        <taxon>Taxus</taxon>
    </lineage>
</organism>
<dbReference type="AlphaFoldDB" id="A0AA38CIG2"/>
<accession>A0AA38CIG2</accession>
<comment type="caution">
    <text evidence="2">The sequence shown here is derived from an EMBL/GenBank/DDBJ whole genome shotgun (WGS) entry which is preliminary data.</text>
</comment>
<sequence length="73" mass="8434">TSLILLAEQQHPSSILHTSSSSKEPTKSKGKAKLTEQEMKYKYHKVRMPDSYVESDLDIRDSELGHIDIKDFW</sequence>
<feature type="non-terminal residue" evidence="2">
    <location>
        <position position="1"/>
    </location>
</feature>
<protein>
    <submittedName>
        <fullName evidence="2">Uncharacterized protein</fullName>
    </submittedName>
</protein>
<feature type="compositionally biased region" description="Low complexity" evidence="1">
    <location>
        <begin position="13"/>
        <end position="23"/>
    </location>
</feature>
<reference evidence="2 3" key="1">
    <citation type="journal article" date="2021" name="Nat. Plants">
        <title>The Taxus genome provides insights into paclitaxel biosynthesis.</title>
        <authorList>
            <person name="Xiong X."/>
            <person name="Gou J."/>
            <person name="Liao Q."/>
            <person name="Li Y."/>
            <person name="Zhou Q."/>
            <person name="Bi G."/>
            <person name="Li C."/>
            <person name="Du R."/>
            <person name="Wang X."/>
            <person name="Sun T."/>
            <person name="Guo L."/>
            <person name="Liang H."/>
            <person name="Lu P."/>
            <person name="Wu Y."/>
            <person name="Zhang Z."/>
            <person name="Ro D.K."/>
            <person name="Shang Y."/>
            <person name="Huang S."/>
            <person name="Yan J."/>
        </authorList>
    </citation>
    <scope>NUCLEOTIDE SEQUENCE [LARGE SCALE GENOMIC DNA]</scope>
    <source>
        <strain evidence="2">Ta-2019</strain>
    </source>
</reference>
<name>A0AA38CIG2_TAXCH</name>
<dbReference type="EMBL" id="JAHRHJ020000010">
    <property type="protein sequence ID" value="KAH9298027.1"/>
    <property type="molecule type" value="Genomic_DNA"/>
</dbReference>
<gene>
    <name evidence="2" type="ORF">KI387_029709</name>
</gene>
<evidence type="ECO:0000313" key="3">
    <source>
        <dbReference type="Proteomes" id="UP000824469"/>
    </source>
</evidence>